<accession>A0A4R3JYM5</accession>
<organism evidence="12 13">
    <name type="scientific">Sulfuritortus calidifontis</name>
    <dbReference type="NCBI Taxonomy" id="1914471"/>
    <lineage>
        <taxon>Bacteria</taxon>
        <taxon>Pseudomonadati</taxon>
        <taxon>Pseudomonadota</taxon>
        <taxon>Betaproteobacteria</taxon>
        <taxon>Nitrosomonadales</taxon>
        <taxon>Thiobacillaceae</taxon>
        <taxon>Sulfuritortus</taxon>
    </lineage>
</organism>
<evidence type="ECO:0000256" key="3">
    <source>
        <dbReference type="ARBA" id="ARBA00022573"/>
    </source>
</evidence>
<evidence type="ECO:0000256" key="9">
    <source>
        <dbReference type="HAMAP-Rule" id="MF_00027"/>
    </source>
</evidence>
<feature type="active site" description="Nucleophile" evidence="9">
    <location>
        <position position="327"/>
    </location>
</feature>
<dbReference type="GO" id="GO:0005524">
    <property type="term" value="F:ATP binding"/>
    <property type="evidence" value="ECO:0007669"/>
    <property type="project" value="UniProtKB-UniRule"/>
</dbReference>
<evidence type="ECO:0000256" key="8">
    <source>
        <dbReference type="ARBA" id="ARBA00022962"/>
    </source>
</evidence>
<dbReference type="InterPro" id="IPR027417">
    <property type="entry name" value="P-loop_NTPase"/>
</dbReference>
<gene>
    <name evidence="9" type="primary">cbiA</name>
    <name evidence="12" type="ORF">EDC61_101100</name>
</gene>
<evidence type="ECO:0000259" key="10">
    <source>
        <dbReference type="Pfam" id="PF01656"/>
    </source>
</evidence>
<dbReference type="SUPFAM" id="SSF52540">
    <property type="entry name" value="P-loop containing nucleoside triphosphate hydrolases"/>
    <property type="match status" value="1"/>
</dbReference>
<keyword evidence="13" id="KW-1185">Reference proteome</keyword>
<dbReference type="PROSITE" id="PS51274">
    <property type="entry name" value="GATASE_COBBQ"/>
    <property type="match status" value="1"/>
</dbReference>
<keyword evidence="5 9" id="KW-0547">Nucleotide-binding</keyword>
<keyword evidence="7 9" id="KW-0460">Magnesium</keyword>
<comment type="cofactor">
    <cofactor evidence="1 9">
        <name>Mg(2+)</name>
        <dbReference type="ChEBI" id="CHEBI:18420"/>
    </cofactor>
</comment>
<evidence type="ECO:0000256" key="4">
    <source>
        <dbReference type="ARBA" id="ARBA00022598"/>
    </source>
</evidence>
<dbReference type="RefSeq" id="WP_126459698.1">
    <property type="nucleotide sequence ID" value="NZ_AP018721.1"/>
</dbReference>
<dbReference type="NCBIfam" id="NF002204">
    <property type="entry name" value="PRK01077.1"/>
    <property type="match status" value="1"/>
</dbReference>
<feature type="domain" description="CobQ/CobB/MinD/ParA nucleotide binding" evidence="10">
    <location>
        <begin position="13"/>
        <end position="189"/>
    </location>
</feature>
<dbReference type="NCBIfam" id="TIGR00379">
    <property type="entry name" value="cobB"/>
    <property type="match status" value="1"/>
</dbReference>
<dbReference type="InterPro" id="IPR011698">
    <property type="entry name" value="GATase_3"/>
</dbReference>
<dbReference type="OrthoDB" id="9764035at2"/>
<dbReference type="GO" id="GO:0009236">
    <property type="term" value="P:cobalamin biosynthetic process"/>
    <property type="evidence" value="ECO:0007669"/>
    <property type="project" value="UniProtKB-UniRule"/>
</dbReference>
<comment type="similarity">
    <text evidence="2">Belongs to the CobB/CobQ family. CobQ subfamily.</text>
</comment>
<dbReference type="SUPFAM" id="SSF52317">
    <property type="entry name" value="Class I glutamine amidotransferase-like"/>
    <property type="match status" value="1"/>
</dbReference>
<comment type="pathway">
    <text evidence="9">Cofactor biosynthesis; adenosylcobalamin biosynthesis; cob(II)yrinate a,c-diamide from sirohydrochlorin (anaerobic route): step 10/10.</text>
</comment>
<protein>
    <recommendedName>
        <fullName evidence="9">Cobyrinate a,c-diamide synthase</fullName>
        <ecNumber evidence="9">6.3.5.11</ecNumber>
    </recommendedName>
    <alternativeName>
        <fullName evidence="9">Cobyrinic acid a,c-diamide synthetase</fullName>
    </alternativeName>
</protein>
<evidence type="ECO:0000259" key="11">
    <source>
        <dbReference type="Pfam" id="PF07685"/>
    </source>
</evidence>
<dbReference type="PANTHER" id="PTHR43873:SF1">
    <property type="entry name" value="COBYRINATE A,C-DIAMIDE SYNTHASE"/>
    <property type="match status" value="1"/>
</dbReference>
<keyword evidence="4 9" id="KW-0436">Ligase</keyword>
<dbReference type="EC" id="6.3.5.11" evidence="9"/>
<keyword evidence="3 9" id="KW-0169">Cobalamin biosynthesis</keyword>
<evidence type="ECO:0000256" key="1">
    <source>
        <dbReference type="ARBA" id="ARBA00001946"/>
    </source>
</evidence>
<comment type="function">
    <text evidence="9">Catalyzes the ATP-dependent amidation of the two carboxylate groups at positions a and c of cobyrinate, using either L-glutamine or ammonia as the nitrogen source.</text>
</comment>
<evidence type="ECO:0000256" key="6">
    <source>
        <dbReference type="ARBA" id="ARBA00022840"/>
    </source>
</evidence>
<dbReference type="Proteomes" id="UP000295135">
    <property type="component" value="Unassembled WGS sequence"/>
</dbReference>
<comment type="miscellaneous">
    <text evidence="9">The a and c carboxylates of cobyrinate are activated for nucleophilic attack via formation of a phosphorylated intermediate by ATP. CbiA catalyzes first the amidation of the c-carboxylate, and then that of the a-carboxylate.</text>
</comment>
<comment type="domain">
    <text evidence="9">Comprises of two domains. The C-terminal domain contains the binding site for glutamine and catalyzes the hydrolysis of this substrate to glutamate and ammonia. The N-terminal domain is anticipated to bind ATP and cobyrinate and catalyzes the ultimate synthesis of the diamide product. The ammonia produced via the glutaminase domain is probably translocated to the adjacent domain via a molecular tunnel, where it reacts with an activated intermediate.</text>
</comment>
<evidence type="ECO:0000256" key="2">
    <source>
        <dbReference type="ARBA" id="ARBA00006205"/>
    </source>
</evidence>
<keyword evidence="8 9" id="KW-0315">Glutamine amidotransferase</keyword>
<dbReference type="CDD" id="cd03130">
    <property type="entry name" value="GATase1_CobB"/>
    <property type="match status" value="1"/>
</dbReference>
<dbReference type="Gene3D" id="3.40.50.300">
    <property type="entry name" value="P-loop containing nucleotide triphosphate hydrolases"/>
    <property type="match status" value="1"/>
</dbReference>
<evidence type="ECO:0000256" key="5">
    <source>
        <dbReference type="ARBA" id="ARBA00022741"/>
    </source>
</evidence>
<reference evidence="12 13" key="1">
    <citation type="submission" date="2019-03" db="EMBL/GenBank/DDBJ databases">
        <title>Genomic Encyclopedia of Type Strains, Phase IV (KMG-IV): sequencing the most valuable type-strain genomes for metagenomic binning, comparative biology and taxonomic classification.</title>
        <authorList>
            <person name="Goeker M."/>
        </authorList>
    </citation>
    <scope>NUCLEOTIDE SEQUENCE [LARGE SCALE GENOMIC DNA]</scope>
    <source>
        <strain evidence="12 13">DSM 103923</strain>
    </source>
</reference>
<dbReference type="InterPro" id="IPR029062">
    <property type="entry name" value="Class_I_gatase-like"/>
</dbReference>
<dbReference type="EMBL" id="SLZY01000001">
    <property type="protein sequence ID" value="TCS73878.1"/>
    <property type="molecule type" value="Genomic_DNA"/>
</dbReference>
<dbReference type="CDD" id="cd05388">
    <property type="entry name" value="CobB_N"/>
    <property type="match status" value="1"/>
</dbReference>
<evidence type="ECO:0000256" key="7">
    <source>
        <dbReference type="ARBA" id="ARBA00022842"/>
    </source>
</evidence>
<dbReference type="AlphaFoldDB" id="A0A4R3JYM5"/>
<proteinExistence type="inferred from homology"/>
<dbReference type="Pfam" id="PF07685">
    <property type="entry name" value="GATase_3"/>
    <property type="match status" value="1"/>
</dbReference>
<keyword evidence="6 9" id="KW-0067">ATP-binding</keyword>
<dbReference type="HAMAP" id="MF_00027">
    <property type="entry name" value="CobB_CbiA"/>
    <property type="match status" value="1"/>
</dbReference>
<dbReference type="Pfam" id="PF01656">
    <property type="entry name" value="CbiA"/>
    <property type="match status" value="1"/>
</dbReference>
<dbReference type="GO" id="GO:0042242">
    <property type="term" value="F:cobyrinic acid a,c-diamide synthase activity"/>
    <property type="evidence" value="ECO:0007669"/>
    <property type="project" value="UniProtKB-UniRule"/>
</dbReference>
<comment type="similarity">
    <text evidence="9">Belongs to the CobB/CbiA family.</text>
</comment>
<feature type="site" description="Increases nucleophilicity of active site Cys" evidence="9">
    <location>
        <position position="431"/>
    </location>
</feature>
<feature type="domain" description="CobB/CobQ-like glutamine amidotransferase" evidence="11">
    <location>
        <begin position="245"/>
        <end position="432"/>
    </location>
</feature>
<comment type="caution">
    <text evidence="12">The sequence shown here is derived from an EMBL/GenBank/DDBJ whole genome shotgun (WGS) entry which is preliminary data.</text>
</comment>
<dbReference type="Gene3D" id="3.40.50.880">
    <property type="match status" value="1"/>
</dbReference>
<evidence type="ECO:0000313" key="12">
    <source>
        <dbReference type="EMBL" id="TCS73878.1"/>
    </source>
</evidence>
<sequence length="461" mass="49674">MAHVYISAAHKSSGKTTLTLGLARALRNRGRQVQVFKKGPDYIDPVWHSHAAGRPCYNLDFHMMRQAEIEDLFARHASHAEISLIEGNKGLYDGMDLEGSDSNAGLAKLLQAPVVLVIDCQGITRGIAPLLIGYQAFDPAIRFGGVILNKVAGPRHEQKLRAAIERYTDFKVLGSLPRDGRLEIVERHIGLIPGNESAEAEAKIEVIAAQVSERIDLDALIEIAQQAAQPKPPAAPAASPAAPIRIGILRDRAFGFYYNEDLDALREAGAELVPIDALSDARLPAVDGLVIGGGFPEVFMAELAANSGLRADIRRAAEAGLPIYAECGGLMYLSRSIHWQGRQAEMVGLFAGDAVMGARPVGRGYAELVATGQGAYLPAAGTRLPAHEFHYSHLENLSGDPTYAYDVSRGHGIDGRHDGIVYKNVLASYCHFRGAGPNGWIGRFVEHARRIARNNPAAHAA</sequence>
<dbReference type="UniPathway" id="UPA00148">
    <property type="reaction ID" value="UER00231"/>
</dbReference>
<evidence type="ECO:0000313" key="13">
    <source>
        <dbReference type="Proteomes" id="UP000295135"/>
    </source>
</evidence>
<dbReference type="InterPro" id="IPR002586">
    <property type="entry name" value="CobQ/CobB/MinD/ParA_Nub-bd_dom"/>
</dbReference>
<comment type="catalytic activity">
    <reaction evidence="9">
        <text>cob(II)yrinate + 2 L-glutamine + 2 ATP + 2 H2O = cob(II)yrinate a,c diamide + 2 L-glutamate + 2 ADP + 2 phosphate + 2 H(+)</text>
        <dbReference type="Rhea" id="RHEA:26289"/>
        <dbReference type="ChEBI" id="CHEBI:15377"/>
        <dbReference type="ChEBI" id="CHEBI:15378"/>
        <dbReference type="ChEBI" id="CHEBI:29985"/>
        <dbReference type="ChEBI" id="CHEBI:30616"/>
        <dbReference type="ChEBI" id="CHEBI:43474"/>
        <dbReference type="ChEBI" id="CHEBI:58359"/>
        <dbReference type="ChEBI" id="CHEBI:58537"/>
        <dbReference type="ChEBI" id="CHEBI:58894"/>
        <dbReference type="ChEBI" id="CHEBI:456216"/>
        <dbReference type="EC" id="6.3.5.11"/>
    </reaction>
</comment>
<name>A0A4R3JYM5_9PROT</name>
<dbReference type="PANTHER" id="PTHR43873">
    <property type="entry name" value="COBYRINATE A,C-DIAMIDE SYNTHASE"/>
    <property type="match status" value="1"/>
</dbReference>
<dbReference type="InterPro" id="IPR004484">
    <property type="entry name" value="CbiA/CobB_synth"/>
</dbReference>